<comment type="caution">
    <text evidence="2">The sequence shown here is derived from an EMBL/GenBank/DDBJ whole genome shotgun (WGS) entry which is preliminary data.</text>
</comment>
<evidence type="ECO:0000256" key="1">
    <source>
        <dbReference type="SAM" id="Phobius"/>
    </source>
</evidence>
<dbReference type="Pfam" id="PF04247">
    <property type="entry name" value="SirB"/>
    <property type="match status" value="1"/>
</dbReference>
<dbReference type="PANTHER" id="PTHR39594">
    <property type="entry name" value="PROTEIN YCHQ"/>
    <property type="match status" value="1"/>
</dbReference>
<accession>A0ABW8PTG8</accession>
<dbReference type="Proteomes" id="UP001621714">
    <property type="component" value="Unassembled WGS sequence"/>
</dbReference>
<evidence type="ECO:0000313" key="2">
    <source>
        <dbReference type="EMBL" id="MFK7159578.1"/>
    </source>
</evidence>
<sequence length="121" mass="13411">MSYMALKHLHLMMVGLTLVFFVLRSGGLLIGMQWIGRTWARVVHHVIDLTILASALGLAAHLSQWPFYNSGWMTAKLLALVGYMVLTAIAIRRQKALLLLPALVLVLYAGWVGVSKTPLPF</sequence>
<keyword evidence="1" id="KW-0472">Membrane</keyword>
<dbReference type="PANTHER" id="PTHR39594:SF1">
    <property type="entry name" value="PROTEIN YCHQ"/>
    <property type="match status" value="1"/>
</dbReference>
<dbReference type="EMBL" id="JBANFI010000001">
    <property type="protein sequence ID" value="MFK7159578.1"/>
    <property type="molecule type" value="Genomic_DNA"/>
</dbReference>
<keyword evidence="1" id="KW-1133">Transmembrane helix</keyword>
<dbReference type="InterPro" id="IPR007360">
    <property type="entry name" value="SirB"/>
</dbReference>
<gene>
    <name evidence="2" type="ORF">V6U78_00815</name>
</gene>
<feature type="transmembrane region" description="Helical" evidence="1">
    <location>
        <begin position="12"/>
        <end position="30"/>
    </location>
</feature>
<protein>
    <submittedName>
        <fullName evidence="2">SirB2 family protein</fullName>
    </submittedName>
</protein>
<reference evidence="2 3" key="1">
    <citation type="submission" date="2024-02" db="EMBL/GenBank/DDBJ databases">
        <title>Marinospirillum sp. MEB 164 isolated from Lonar lake sediment.</title>
        <authorList>
            <person name="Joshi A."/>
            <person name="Thite S."/>
        </authorList>
    </citation>
    <scope>NUCLEOTIDE SEQUENCE [LARGE SCALE GENOMIC DNA]</scope>
    <source>
        <strain evidence="2 3">MEB164</strain>
    </source>
</reference>
<proteinExistence type="predicted"/>
<keyword evidence="3" id="KW-1185">Reference proteome</keyword>
<feature type="transmembrane region" description="Helical" evidence="1">
    <location>
        <begin position="72"/>
        <end position="91"/>
    </location>
</feature>
<keyword evidence="1" id="KW-0812">Transmembrane</keyword>
<feature type="transmembrane region" description="Helical" evidence="1">
    <location>
        <begin position="42"/>
        <end position="60"/>
    </location>
</feature>
<evidence type="ECO:0000313" key="3">
    <source>
        <dbReference type="Proteomes" id="UP001621714"/>
    </source>
</evidence>
<organism evidence="2 3">
    <name type="scientific">Marinospirillum alkalitolerans</name>
    <dbReference type="NCBI Taxonomy" id="3123374"/>
    <lineage>
        <taxon>Bacteria</taxon>
        <taxon>Pseudomonadati</taxon>
        <taxon>Pseudomonadota</taxon>
        <taxon>Gammaproteobacteria</taxon>
        <taxon>Oceanospirillales</taxon>
        <taxon>Oceanospirillaceae</taxon>
        <taxon>Marinospirillum</taxon>
    </lineage>
</organism>
<feature type="transmembrane region" description="Helical" evidence="1">
    <location>
        <begin position="96"/>
        <end position="114"/>
    </location>
</feature>
<dbReference type="RefSeq" id="WP_405336151.1">
    <property type="nucleotide sequence ID" value="NZ_JBANFI010000001.1"/>
</dbReference>
<name>A0ABW8PTG8_9GAMM</name>